<organism evidence="3">
    <name type="scientific">Lactobacillus delbrueckii subsp. lactis</name>
    <dbReference type="NCBI Taxonomy" id="29397"/>
    <lineage>
        <taxon>Bacteria</taxon>
        <taxon>Bacillati</taxon>
        <taxon>Bacillota</taxon>
        <taxon>Bacilli</taxon>
        <taxon>Lactobacillales</taxon>
        <taxon>Lactobacillaceae</taxon>
        <taxon>Lactobacillus</taxon>
    </lineage>
</organism>
<dbReference type="PANTHER" id="PTHR12526:SF638">
    <property type="entry name" value="SPORE COAT PROTEIN SA"/>
    <property type="match status" value="1"/>
</dbReference>
<dbReference type="RefSeq" id="WP_035171594.1">
    <property type="nucleotide sequence ID" value="NZ_CP046131.1"/>
</dbReference>
<evidence type="ECO:0000313" key="3">
    <source>
        <dbReference type="EMBL" id="AZA16649.1"/>
    </source>
</evidence>
<feature type="domain" description="Glycosyltransferase subfamily 4-like N-terminal" evidence="2">
    <location>
        <begin position="13"/>
        <end position="169"/>
    </location>
</feature>
<dbReference type="SUPFAM" id="SSF53756">
    <property type="entry name" value="UDP-Glycosyltransferase/glycogen phosphorylase"/>
    <property type="match status" value="1"/>
</dbReference>
<dbReference type="Gene3D" id="3.40.50.2000">
    <property type="entry name" value="Glycogen Phosphorylase B"/>
    <property type="match status" value="2"/>
</dbReference>
<accession>A0A381KUI0</accession>
<name>A0A381KUI0_LACDL</name>
<proteinExistence type="predicted"/>
<sequence length="366" mass="39978">MKVLHINAGLESGGGLTHIVNLLSQAKKAGQDFDLLTFAEGPVAQAAREKGIKTIVLGGSSRYDLALLKRLKKTIKDGHYDLVHSHGARANLFVSLIKSSLPCPWLITVHSDPAIDFEGRGIAGKIFTKLNLRAIKQADGVFAITPRFEKILLNYGVKPGRIYVIYNGISFRDNRNIAGKEDHAGFNIINVGRLEKVKGQDLLLKAFKAANLPQAHLYIAGSGSQEADLKKLRQDLALTDQVTFTGFLTQAELRQLYRKMDLAVLSSYSESFPLVLLEAADNLLPLLATDVGGARELIPEGKGWVMPVNEEKAMADQLRAIAALPKEELAAIAQTEKAYARQHFSLDRQLADVLAGYQACLQGEKA</sequence>
<dbReference type="InterPro" id="IPR001296">
    <property type="entry name" value="Glyco_trans_1"/>
</dbReference>
<reference evidence="3" key="1">
    <citation type="submission" date="2018-07" db="EMBL/GenBank/DDBJ databases">
        <authorList>
            <person name="Somerville V."/>
        </authorList>
    </citation>
    <scope>NUCLEOTIDE SEQUENCE</scope>
    <source>
        <strain evidence="3">NWC_2_2</strain>
    </source>
</reference>
<feature type="domain" description="Glycosyl transferase family 1" evidence="1">
    <location>
        <begin position="186"/>
        <end position="333"/>
    </location>
</feature>
<gene>
    <name evidence="3" type="ORF">DQL93_09265</name>
</gene>
<dbReference type="Pfam" id="PF00534">
    <property type="entry name" value="Glycos_transf_1"/>
    <property type="match status" value="1"/>
</dbReference>
<evidence type="ECO:0000259" key="2">
    <source>
        <dbReference type="Pfam" id="PF13439"/>
    </source>
</evidence>
<evidence type="ECO:0000259" key="1">
    <source>
        <dbReference type="Pfam" id="PF00534"/>
    </source>
</evidence>
<keyword evidence="3" id="KW-0808">Transferase</keyword>
<dbReference type="AlphaFoldDB" id="A0A381KUI0"/>
<dbReference type="EMBL" id="CP031023">
    <property type="protein sequence ID" value="AZA16649.1"/>
    <property type="molecule type" value="Genomic_DNA"/>
</dbReference>
<dbReference type="Pfam" id="PF13439">
    <property type="entry name" value="Glyco_transf_4"/>
    <property type="match status" value="1"/>
</dbReference>
<dbReference type="GO" id="GO:0016757">
    <property type="term" value="F:glycosyltransferase activity"/>
    <property type="evidence" value="ECO:0007669"/>
    <property type="project" value="InterPro"/>
</dbReference>
<dbReference type="PANTHER" id="PTHR12526">
    <property type="entry name" value="GLYCOSYLTRANSFERASE"/>
    <property type="match status" value="1"/>
</dbReference>
<protein>
    <submittedName>
        <fullName evidence="3">Glycosyltransferase family 4 protein</fullName>
    </submittedName>
</protein>
<dbReference type="InterPro" id="IPR028098">
    <property type="entry name" value="Glyco_trans_4-like_N"/>
</dbReference>